<evidence type="ECO:0000313" key="4">
    <source>
        <dbReference type="Proteomes" id="UP000700248"/>
    </source>
</evidence>
<evidence type="ECO:0000313" key="3">
    <source>
        <dbReference type="EMBL" id="HJH24031.1"/>
    </source>
</evidence>
<dbReference type="InterPro" id="IPR009936">
    <property type="entry name" value="DUF1468"/>
</dbReference>
<feature type="domain" description="DUF1468" evidence="2">
    <location>
        <begin position="7"/>
        <end position="144"/>
    </location>
</feature>
<keyword evidence="1" id="KW-0812">Transmembrane</keyword>
<dbReference type="RefSeq" id="WP_276830739.1">
    <property type="nucleotide sequence ID" value="NZ_DYTQ01000067.1"/>
</dbReference>
<dbReference type="Proteomes" id="UP000700248">
    <property type="component" value="Unassembled WGS sequence"/>
</dbReference>
<proteinExistence type="predicted"/>
<keyword evidence="1" id="KW-0472">Membrane</keyword>
<reference evidence="3" key="2">
    <citation type="submission" date="2021-09" db="EMBL/GenBank/DDBJ databases">
        <authorList>
            <person name="Gilroy R."/>
        </authorList>
    </citation>
    <scope>NUCLEOTIDE SEQUENCE</scope>
    <source>
        <strain evidence="3">CHK175-13533</strain>
    </source>
</reference>
<feature type="transmembrane region" description="Helical" evidence="1">
    <location>
        <begin position="121"/>
        <end position="143"/>
    </location>
</feature>
<name>A0A9D2VG66_9BURK</name>
<organism evidence="3 4">
    <name type="scientific">Paenalcaligenes hominis</name>
    <dbReference type="NCBI Taxonomy" id="643674"/>
    <lineage>
        <taxon>Bacteria</taxon>
        <taxon>Pseudomonadati</taxon>
        <taxon>Pseudomonadota</taxon>
        <taxon>Betaproteobacteria</taxon>
        <taxon>Burkholderiales</taxon>
        <taxon>Alcaligenaceae</taxon>
        <taxon>Paenalcaligenes</taxon>
    </lineage>
</organism>
<evidence type="ECO:0000256" key="1">
    <source>
        <dbReference type="SAM" id="Phobius"/>
    </source>
</evidence>
<dbReference type="EMBL" id="DYTQ01000067">
    <property type="protein sequence ID" value="HJH24031.1"/>
    <property type="molecule type" value="Genomic_DNA"/>
</dbReference>
<comment type="caution">
    <text evidence="3">The sequence shown here is derived from an EMBL/GenBank/DDBJ whole genome shotgun (WGS) entry which is preliminary data.</text>
</comment>
<gene>
    <name evidence="3" type="ORF">K8U84_05690</name>
</gene>
<accession>A0A9D2VG66</accession>
<sequence length="148" mass="15784">MKHHRFIAAAFMIILGLSTSFLSAEYGLGSLSSMSAGYFPFVLGLILSALGGIVLLVPETSVSPAAPRFTLRAYVRPWSAIIGGMLAFIVLGHYGGLAPATFTLIMITALGDRNNSLKDSVLLATGTTFFAIAVFHYGLNLAFPLWKL</sequence>
<evidence type="ECO:0000259" key="2">
    <source>
        <dbReference type="Pfam" id="PF07331"/>
    </source>
</evidence>
<keyword evidence="1" id="KW-1133">Transmembrane helix</keyword>
<dbReference type="Pfam" id="PF07331">
    <property type="entry name" value="TctB"/>
    <property type="match status" value="1"/>
</dbReference>
<dbReference type="AlphaFoldDB" id="A0A9D2VG66"/>
<feature type="transmembrane region" description="Helical" evidence="1">
    <location>
        <begin position="39"/>
        <end position="57"/>
    </location>
</feature>
<protein>
    <submittedName>
        <fullName evidence="3">Tripartite tricarboxylate transporter TctB family protein</fullName>
    </submittedName>
</protein>
<reference evidence="3" key="1">
    <citation type="journal article" date="2021" name="PeerJ">
        <title>Extensive microbial diversity within the chicken gut microbiome revealed by metagenomics and culture.</title>
        <authorList>
            <person name="Gilroy R."/>
            <person name="Ravi A."/>
            <person name="Getino M."/>
            <person name="Pursley I."/>
            <person name="Horton D.L."/>
            <person name="Alikhan N.F."/>
            <person name="Baker D."/>
            <person name="Gharbi K."/>
            <person name="Hall N."/>
            <person name="Watson M."/>
            <person name="Adriaenssens E.M."/>
            <person name="Foster-Nyarko E."/>
            <person name="Jarju S."/>
            <person name="Secka A."/>
            <person name="Antonio M."/>
            <person name="Oren A."/>
            <person name="Chaudhuri R.R."/>
            <person name="La Ragione R."/>
            <person name="Hildebrand F."/>
            <person name="Pallen M.J."/>
        </authorList>
    </citation>
    <scope>NUCLEOTIDE SEQUENCE</scope>
    <source>
        <strain evidence="3">CHK175-13533</strain>
    </source>
</reference>
<feature type="transmembrane region" description="Helical" evidence="1">
    <location>
        <begin position="78"/>
        <end position="109"/>
    </location>
</feature>